<reference evidence="3" key="1">
    <citation type="journal article" date="2024" name="IScience">
        <title>Strigolactones Initiate the Formation of Haustorium-like Structures in Castilleja.</title>
        <authorList>
            <person name="Buerger M."/>
            <person name="Peterson D."/>
            <person name="Chory J."/>
        </authorList>
    </citation>
    <scope>NUCLEOTIDE SEQUENCE [LARGE SCALE GENOMIC DNA]</scope>
</reference>
<name>A0ABD3DEZ6_9LAMI</name>
<protein>
    <recommendedName>
        <fullName evidence="4">dUTPase-like domain-containing protein</fullName>
    </recommendedName>
</protein>
<sequence>MQLDQLVRNTSLGDNNNSSIQPFKLDVLGEAFHIRESTSVDLPPVDLPPDLICSLWSQGRQTLTGAPLLDKDFAGTRSLKLGNPFLLVSSRSILIPLFDSGDAMVGLVVRNHNGLIPQVNVLERAQIEVYKQKFTNIHRELIPIRSLNIHTRIRTEVHTHQHREFEVYKQKSYEIEHTIKKIYFLLIFLFLTIPLSSSLSYPPSSPESCSF</sequence>
<feature type="transmembrane region" description="Helical" evidence="1">
    <location>
        <begin position="182"/>
        <end position="201"/>
    </location>
</feature>
<evidence type="ECO:0008006" key="4">
    <source>
        <dbReference type="Google" id="ProtNLM"/>
    </source>
</evidence>
<keyword evidence="1" id="KW-0472">Membrane</keyword>
<keyword evidence="1" id="KW-1133">Transmembrane helix</keyword>
<evidence type="ECO:0000256" key="1">
    <source>
        <dbReference type="SAM" id="Phobius"/>
    </source>
</evidence>
<comment type="caution">
    <text evidence="2">The sequence shown here is derived from an EMBL/GenBank/DDBJ whole genome shotgun (WGS) entry which is preliminary data.</text>
</comment>
<dbReference type="EMBL" id="JAVIJP010000017">
    <property type="protein sequence ID" value="KAL3640903.1"/>
    <property type="molecule type" value="Genomic_DNA"/>
</dbReference>
<evidence type="ECO:0000313" key="3">
    <source>
        <dbReference type="Proteomes" id="UP001632038"/>
    </source>
</evidence>
<dbReference type="AlphaFoldDB" id="A0ABD3DEZ6"/>
<proteinExistence type="predicted"/>
<accession>A0ABD3DEZ6</accession>
<organism evidence="2 3">
    <name type="scientific">Castilleja foliolosa</name>
    <dbReference type="NCBI Taxonomy" id="1961234"/>
    <lineage>
        <taxon>Eukaryota</taxon>
        <taxon>Viridiplantae</taxon>
        <taxon>Streptophyta</taxon>
        <taxon>Embryophyta</taxon>
        <taxon>Tracheophyta</taxon>
        <taxon>Spermatophyta</taxon>
        <taxon>Magnoliopsida</taxon>
        <taxon>eudicotyledons</taxon>
        <taxon>Gunneridae</taxon>
        <taxon>Pentapetalae</taxon>
        <taxon>asterids</taxon>
        <taxon>lamiids</taxon>
        <taxon>Lamiales</taxon>
        <taxon>Orobanchaceae</taxon>
        <taxon>Pedicularideae</taxon>
        <taxon>Castillejinae</taxon>
        <taxon>Castilleja</taxon>
    </lineage>
</organism>
<keyword evidence="3" id="KW-1185">Reference proteome</keyword>
<keyword evidence="1" id="KW-0812">Transmembrane</keyword>
<evidence type="ECO:0000313" key="2">
    <source>
        <dbReference type="EMBL" id="KAL3640903.1"/>
    </source>
</evidence>
<dbReference type="Proteomes" id="UP001632038">
    <property type="component" value="Unassembled WGS sequence"/>
</dbReference>
<gene>
    <name evidence="2" type="ORF">CASFOL_015871</name>
</gene>